<keyword evidence="2" id="KW-0812">Transmembrane</keyword>
<dbReference type="Proteomes" id="UP000526196">
    <property type="component" value="Unassembled WGS sequence"/>
</dbReference>
<dbReference type="AlphaFoldDB" id="A0A7K4NQC3"/>
<keyword evidence="2" id="KW-1133">Transmembrane helix</keyword>
<feature type="region of interest" description="Disordered" evidence="1">
    <location>
        <begin position="71"/>
        <end position="93"/>
    </location>
</feature>
<comment type="caution">
    <text evidence="3">The sequence shown here is derived from an EMBL/GenBank/DDBJ whole genome shotgun (WGS) entry which is preliminary data.</text>
</comment>
<reference evidence="3 4" key="1">
    <citation type="journal article" date="2019" name="Environ. Microbiol.">
        <title>Genomics insights into ecotype formation of ammonia-oxidizing archaea in the deep ocean.</title>
        <authorList>
            <person name="Wang Y."/>
            <person name="Huang J.M."/>
            <person name="Cui G.J."/>
            <person name="Nunoura T."/>
            <person name="Takaki Y."/>
            <person name="Li W.L."/>
            <person name="Li J."/>
            <person name="Gao Z.M."/>
            <person name="Takai K."/>
            <person name="Zhang A.Q."/>
            <person name="Stepanauskas R."/>
        </authorList>
    </citation>
    <scope>NUCLEOTIDE SEQUENCE [LARGE SCALE GENOMIC DNA]</scope>
    <source>
        <strain evidence="3 4">F20</strain>
    </source>
</reference>
<organism evidence="3 4">
    <name type="scientific">Marine Group I thaumarchaeote</name>
    <dbReference type="NCBI Taxonomy" id="2511932"/>
    <lineage>
        <taxon>Archaea</taxon>
        <taxon>Nitrososphaerota</taxon>
        <taxon>Marine Group I</taxon>
    </lineage>
</organism>
<evidence type="ECO:0000256" key="2">
    <source>
        <dbReference type="SAM" id="Phobius"/>
    </source>
</evidence>
<dbReference type="EMBL" id="JACASX010000004">
    <property type="protein sequence ID" value="NWK05213.1"/>
    <property type="molecule type" value="Genomic_DNA"/>
</dbReference>
<protein>
    <submittedName>
        <fullName evidence="3">Uncharacterized protein</fullName>
    </submittedName>
</protein>
<name>A0A7K4NQC3_9ARCH</name>
<evidence type="ECO:0000313" key="4">
    <source>
        <dbReference type="Proteomes" id="UP000526196"/>
    </source>
</evidence>
<evidence type="ECO:0000313" key="3">
    <source>
        <dbReference type="EMBL" id="NWK05213.1"/>
    </source>
</evidence>
<feature type="transmembrane region" description="Helical" evidence="2">
    <location>
        <begin position="143"/>
        <end position="164"/>
    </location>
</feature>
<gene>
    <name evidence="3" type="ORF">HX833_03870</name>
</gene>
<proteinExistence type="predicted"/>
<evidence type="ECO:0000256" key="1">
    <source>
        <dbReference type="SAM" id="MobiDB-lite"/>
    </source>
</evidence>
<accession>A0A7K4NQC3</accession>
<sequence>MVLVLLLITNSFAMQNNAEARGADEPCSYLNPSAFKKDAAGNCVRITPVGVNTSEPCSYLKPEKYQRDPNTGLCHKVTPSPQPQPVTPAAAMPNSPSNGGSNYYLGVNDLHASSQQVNCGAGTVLRNNVCVVGINDVSLTPDYTIYISNVILLCICGAVGFIIYKLGLYFHNRWDRTHNSRIDRDIIELTTDGRTQRSTTIANPNTMTVTAEVAKRIREYENDFEQTGQSDPEYFLVKWNAEFIDSSKRGNEIYANSTIIPGRTLKLVKYRDPSTGQLYLVHVPDGINDPDDGVGWTLGLSGDDYRGMGDEA</sequence>
<keyword evidence="2" id="KW-0472">Membrane</keyword>